<protein>
    <submittedName>
        <fullName evidence="4">PRC-barrel domain protein</fullName>
    </submittedName>
</protein>
<comment type="caution">
    <text evidence="4">The sequence shown here is derived from an EMBL/GenBank/DDBJ whole genome shotgun (WGS) entry which is preliminary data.</text>
</comment>
<dbReference type="PANTHER" id="PTHR36505:SF1">
    <property type="entry name" value="BLR1072 PROTEIN"/>
    <property type="match status" value="1"/>
</dbReference>
<feature type="signal peptide" evidence="2">
    <location>
        <begin position="1"/>
        <end position="22"/>
    </location>
</feature>
<feature type="domain" description="PRC-barrel" evidence="3">
    <location>
        <begin position="63"/>
        <end position="141"/>
    </location>
</feature>
<dbReference type="EMBL" id="PPCN01000006">
    <property type="protein sequence ID" value="POF30441.1"/>
    <property type="molecule type" value="Genomic_DNA"/>
</dbReference>
<dbReference type="SUPFAM" id="SSF50346">
    <property type="entry name" value="PRC-barrel domain"/>
    <property type="match status" value="2"/>
</dbReference>
<evidence type="ECO:0000256" key="1">
    <source>
        <dbReference type="SAM" id="MobiDB-lite"/>
    </source>
</evidence>
<name>A0A2S3URU5_9HYPH</name>
<gene>
    <name evidence="4" type="ORF">CLV41_10653</name>
</gene>
<dbReference type="AlphaFoldDB" id="A0A2S3URU5"/>
<evidence type="ECO:0000259" key="3">
    <source>
        <dbReference type="Pfam" id="PF05239"/>
    </source>
</evidence>
<dbReference type="RefSeq" id="WP_170107201.1">
    <property type="nucleotide sequence ID" value="NZ_PPCN01000006.1"/>
</dbReference>
<feature type="domain" description="PRC-barrel" evidence="3">
    <location>
        <begin position="232"/>
        <end position="295"/>
    </location>
</feature>
<accession>A0A2S3URU5</accession>
<feature type="region of interest" description="Disordered" evidence="1">
    <location>
        <begin position="194"/>
        <end position="224"/>
    </location>
</feature>
<keyword evidence="2" id="KW-0732">Signal</keyword>
<sequence length="332" mass="35025">MIRKFLATTALTAVVAAGAAYAGDTRTDAGMTGDRTAPVFERFSDKPSDYNVGGYLETSESQVLATTLIGKSIYTRLGDDAEVVGDVNDMVMSGDGKAEAVVVGVGGFLGLGEKQVAVSFERLSLSEIDGVTWLTIDSTREELENAPEFDRDMIVGKAGPEQALSENYDQTTQLTNGALPSTAPAADPVVEAAQADRQTKADDNLGVAEAPALQGGNQSTGDERMSVDQTSVSVQDLIGTVVIGADQEQLGEISDIILGAKEDTVKAYLVDVGGFLGLGEKQVAFAASGLDIYKDETGTMHIYSSVTEEKLESVPEYDEQAFRMNPDAVLVK</sequence>
<evidence type="ECO:0000256" key="2">
    <source>
        <dbReference type="SAM" id="SignalP"/>
    </source>
</evidence>
<feature type="chain" id="PRO_5015733796" evidence="2">
    <location>
        <begin position="23"/>
        <end position="332"/>
    </location>
</feature>
<dbReference type="Proteomes" id="UP000236959">
    <property type="component" value="Unassembled WGS sequence"/>
</dbReference>
<organism evidence="4 5">
    <name type="scientific">Roseibium marinum</name>
    <dbReference type="NCBI Taxonomy" id="281252"/>
    <lineage>
        <taxon>Bacteria</taxon>
        <taxon>Pseudomonadati</taxon>
        <taxon>Pseudomonadota</taxon>
        <taxon>Alphaproteobacteria</taxon>
        <taxon>Hyphomicrobiales</taxon>
        <taxon>Stappiaceae</taxon>
        <taxon>Roseibium</taxon>
    </lineage>
</organism>
<dbReference type="Gene3D" id="2.30.30.240">
    <property type="entry name" value="PRC-barrel domain"/>
    <property type="match status" value="2"/>
</dbReference>
<proteinExistence type="predicted"/>
<keyword evidence="5" id="KW-1185">Reference proteome</keyword>
<dbReference type="InterPro" id="IPR027275">
    <property type="entry name" value="PRC-brl_dom"/>
</dbReference>
<evidence type="ECO:0000313" key="4">
    <source>
        <dbReference type="EMBL" id="POF30441.1"/>
    </source>
</evidence>
<dbReference type="InterPro" id="IPR011033">
    <property type="entry name" value="PRC_barrel-like_sf"/>
</dbReference>
<dbReference type="PANTHER" id="PTHR36505">
    <property type="entry name" value="BLR1072 PROTEIN"/>
    <property type="match status" value="1"/>
</dbReference>
<dbReference type="Pfam" id="PF05239">
    <property type="entry name" value="PRC"/>
    <property type="match status" value="2"/>
</dbReference>
<evidence type="ECO:0000313" key="5">
    <source>
        <dbReference type="Proteomes" id="UP000236959"/>
    </source>
</evidence>
<reference evidence="4 5" key="1">
    <citation type="submission" date="2018-01" db="EMBL/GenBank/DDBJ databases">
        <title>Genomic Encyclopedia of Archaeal and Bacterial Type Strains, Phase II (KMG-II): from individual species to whole genera.</title>
        <authorList>
            <person name="Goeker M."/>
        </authorList>
    </citation>
    <scope>NUCLEOTIDE SEQUENCE [LARGE SCALE GENOMIC DNA]</scope>
    <source>
        <strain evidence="4 5">DSM 17023</strain>
    </source>
</reference>